<dbReference type="EMBL" id="LNIX01000019">
    <property type="protein sequence ID" value="OXA44845.1"/>
    <property type="molecule type" value="Genomic_DNA"/>
</dbReference>
<dbReference type="CDD" id="cd20071">
    <property type="entry name" value="SET_SMYD"/>
    <property type="match status" value="1"/>
</dbReference>
<evidence type="ECO:0000313" key="3">
    <source>
        <dbReference type="Proteomes" id="UP000198287"/>
    </source>
</evidence>
<comment type="caution">
    <text evidence="2">The sequence shown here is derived from an EMBL/GenBank/DDBJ whole genome shotgun (WGS) entry which is preliminary data.</text>
</comment>
<dbReference type="GO" id="GO:0008276">
    <property type="term" value="F:protein methyltransferase activity"/>
    <property type="evidence" value="ECO:0007669"/>
    <property type="project" value="UniProtKB-ARBA"/>
</dbReference>
<protein>
    <submittedName>
        <fullName evidence="2">SET and MYND domain-containing protein 4</fullName>
    </submittedName>
</protein>
<evidence type="ECO:0000313" key="2">
    <source>
        <dbReference type="EMBL" id="OXA44845.1"/>
    </source>
</evidence>
<dbReference type="InterPro" id="IPR011990">
    <property type="entry name" value="TPR-like_helical_dom_sf"/>
</dbReference>
<dbReference type="STRING" id="158441.A0A226DH16"/>
<dbReference type="PROSITE" id="PS50280">
    <property type="entry name" value="SET"/>
    <property type="match status" value="1"/>
</dbReference>
<reference evidence="2 3" key="1">
    <citation type="submission" date="2015-12" db="EMBL/GenBank/DDBJ databases">
        <title>The genome of Folsomia candida.</title>
        <authorList>
            <person name="Faddeeva A."/>
            <person name="Derks M.F."/>
            <person name="Anvar Y."/>
            <person name="Smit S."/>
            <person name="Van Straalen N."/>
            <person name="Roelofs D."/>
        </authorList>
    </citation>
    <scope>NUCLEOTIDE SEQUENCE [LARGE SCALE GENOMIC DNA]</scope>
    <source>
        <strain evidence="2 3">VU population</strain>
        <tissue evidence="2">Whole body</tissue>
    </source>
</reference>
<organism evidence="2 3">
    <name type="scientific">Folsomia candida</name>
    <name type="common">Springtail</name>
    <dbReference type="NCBI Taxonomy" id="158441"/>
    <lineage>
        <taxon>Eukaryota</taxon>
        <taxon>Metazoa</taxon>
        <taxon>Ecdysozoa</taxon>
        <taxon>Arthropoda</taxon>
        <taxon>Hexapoda</taxon>
        <taxon>Collembola</taxon>
        <taxon>Entomobryomorpha</taxon>
        <taxon>Isotomoidea</taxon>
        <taxon>Isotomidae</taxon>
        <taxon>Proisotominae</taxon>
        <taxon>Folsomia</taxon>
    </lineage>
</organism>
<dbReference type="SUPFAM" id="SSF82199">
    <property type="entry name" value="SET domain"/>
    <property type="match status" value="1"/>
</dbReference>
<feature type="domain" description="SET" evidence="1">
    <location>
        <begin position="392"/>
        <end position="569"/>
    </location>
</feature>
<dbReference type="InterPro" id="IPR053209">
    <property type="entry name" value="Gramillin-biosynth_MTr"/>
</dbReference>
<dbReference type="SUPFAM" id="SSF48452">
    <property type="entry name" value="TPR-like"/>
    <property type="match status" value="1"/>
</dbReference>
<sequence>MAFPPSHGSNSASSLDKFKSDLHQELENLTNPTVTEQTTWMCTNKELNIIGQLDYIKKNKDQHDGSASICITRTSTTMFHSLPEGWTGNDMELSDLNRVGISTLAKNPNIVLWGKYFLCRTITEASKIVAMETVVDDPVGKWGVRLALYNWSPDSSVESTDFQEVLPLGVYLIVRNPWFKSTASGGLVVRCDNPAFVDLITPKDMENRFPGLKWKSAVPSIHFQHVPFWQKYTSDLEIFNISKTLGNKAFVSKRYTDAVRWYNVALKYSQDDGQKVTLCCNLSATCVNYGCPQTGLFYAEEALKLGEKKNERAIYRKAKALLELGNYEETLTFLEETFIQNGHLGEMTDFQNLVKLAKHRKLKIFKPDQLVAFIKPPSTPLDTSYLQEIHSSSFIISPVAGKGRGVLATRDIPAGTVLLGCKVFAHYGEKIEKSQLYFSSNIGSKTAHSKPGHDQVVAQIANKLLIEPSLGNAIYSLTAGHELGFLTPGDVRTKSVDMKRLDRIVSINSFGTDEKMEGHNQYSGVWILPSFFNHSCTEANVTWNVYEDYMILRTSKLVKQGEELFLLYVAPTKTYEERLNCFKGHEFQCSCPLCILDSSEPNAIKVKRAKILAKLNAWKSEDYRCDSSKVGKALKKVKILQNLRESYNPCLLEDSIYALGDALYGFWDFKKCADLLSMCINVAEEIGDRVQGFKLRINLIRCFIEIGDLDNLNKEIDTLKKDAVILFGCLEACSVFGSVTVNDLKTKCNIDIYQ</sequence>
<dbReference type="Gene3D" id="2.170.270.10">
    <property type="entry name" value="SET domain"/>
    <property type="match status" value="1"/>
</dbReference>
<dbReference type="AlphaFoldDB" id="A0A226DH16"/>
<dbReference type="InterPro" id="IPR001214">
    <property type="entry name" value="SET_dom"/>
</dbReference>
<dbReference type="GO" id="GO:0008757">
    <property type="term" value="F:S-adenosylmethionine-dependent methyltransferase activity"/>
    <property type="evidence" value="ECO:0007669"/>
    <property type="project" value="UniProtKB-ARBA"/>
</dbReference>
<dbReference type="PANTHER" id="PTHR47643:SF2">
    <property type="entry name" value="TPR DOMAIN PROTEIN (AFU_ORTHOLOGUE AFUA_5G12710)"/>
    <property type="match status" value="1"/>
</dbReference>
<dbReference type="Proteomes" id="UP000198287">
    <property type="component" value="Unassembled WGS sequence"/>
</dbReference>
<dbReference type="Pfam" id="PF00856">
    <property type="entry name" value="SET"/>
    <property type="match status" value="1"/>
</dbReference>
<dbReference type="GO" id="GO:0008170">
    <property type="term" value="F:N-methyltransferase activity"/>
    <property type="evidence" value="ECO:0007669"/>
    <property type="project" value="UniProtKB-ARBA"/>
</dbReference>
<proteinExistence type="predicted"/>
<evidence type="ECO:0000259" key="1">
    <source>
        <dbReference type="PROSITE" id="PS50280"/>
    </source>
</evidence>
<gene>
    <name evidence="2" type="ORF">Fcan01_20594</name>
</gene>
<dbReference type="Gene3D" id="1.25.40.10">
    <property type="entry name" value="Tetratricopeptide repeat domain"/>
    <property type="match status" value="1"/>
</dbReference>
<name>A0A226DH16_FOLCA</name>
<dbReference type="PANTHER" id="PTHR47643">
    <property type="entry name" value="TPR DOMAIN PROTEIN (AFU_ORTHOLOGUE AFUA_5G12710)"/>
    <property type="match status" value="1"/>
</dbReference>
<dbReference type="OrthoDB" id="438641at2759"/>
<keyword evidence="3" id="KW-1185">Reference proteome</keyword>
<accession>A0A226DH16</accession>
<dbReference type="InterPro" id="IPR046341">
    <property type="entry name" value="SET_dom_sf"/>
</dbReference>